<dbReference type="SMART" id="SM00477">
    <property type="entry name" value="NUC"/>
    <property type="match status" value="1"/>
</dbReference>
<feature type="domain" description="ENPP1-3/EXOG-like endonuclease/phosphodiesterase" evidence="2">
    <location>
        <begin position="70"/>
        <end position="274"/>
    </location>
</feature>
<evidence type="ECO:0000313" key="5">
    <source>
        <dbReference type="Proteomes" id="UP000694546"/>
    </source>
</evidence>
<reference evidence="4" key="1">
    <citation type="submission" date="2025-08" db="UniProtKB">
        <authorList>
            <consortium name="Ensembl"/>
        </authorList>
    </citation>
    <scope>IDENTIFICATION</scope>
</reference>
<dbReference type="Proteomes" id="UP000694546">
    <property type="component" value="Chromosome 17"/>
</dbReference>
<dbReference type="InterPro" id="IPR020821">
    <property type="entry name" value="ENPP1-3/EXOG-like_nuc-like"/>
</dbReference>
<dbReference type="GO" id="GO:0016787">
    <property type="term" value="F:hydrolase activity"/>
    <property type="evidence" value="ECO:0007669"/>
    <property type="project" value="InterPro"/>
</dbReference>
<dbReference type="Gene3D" id="3.40.570.10">
    <property type="entry name" value="Extracellular Endonuclease, subunit A"/>
    <property type="match status" value="1"/>
</dbReference>
<dbReference type="GO" id="GO:0046872">
    <property type="term" value="F:metal ion binding"/>
    <property type="evidence" value="ECO:0007669"/>
    <property type="project" value="InterPro"/>
</dbReference>
<name>A0A8C5CZK9_GADMO</name>
<keyword evidence="5" id="KW-1185">Reference proteome</keyword>
<keyword evidence="1" id="KW-0732">Signal</keyword>
<proteinExistence type="predicted"/>
<evidence type="ECO:0000256" key="1">
    <source>
        <dbReference type="SAM" id="SignalP"/>
    </source>
</evidence>
<accession>A0A8C5CZK9</accession>
<dbReference type="Pfam" id="PF01223">
    <property type="entry name" value="Endonuclease_NS"/>
    <property type="match status" value="1"/>
</dbReference>
<sequence length="301" mass="34545">MSSVTGGCPLALVILLLVSMEPTATYVVTLVSECDEFFLDETPPEIPGKLEQKKFMDVRYKLICQKYNIIKKFMTLYDTDKKIPVFSAYKYTGLTKLQTPVYSPWVLGTGVVKYFICNQDDDIKGDYNEQDTYHKGHLFPVSHANSEEDLKSTYQLTNSDPQVGTFNQGRWSAMEKYFKKFMDENCTNDKKTVEAFIITGAIEGTDPSTEYLKQAINIPKILWTAFCCKRSKGTFEGTAWDTNIENNGHKILTMTLKDLNQILKVEPFSKNIVFIYYENAVGLMTHFEFRMTCPFIKLSFF</sequence>
<dbReference type="InterPro" id="IPR044929">
    <property type="entry name" value="DNA/RNA_non-sp_Endonuclease_sf"/>
</dbReference>
<feature type="signal peptide" evidence="1">
    <location>
        <begin position="1"/>
        <end position="25"/>
    </location>
</feature>
<evidence type="ECO:0000313" key="4">
    <source>
        <dbReference type="Ensembl" id="ENSGMOP00000067586.1"/>
    </source>
</evidence>
<dbReference type="Ensembl" id="ENSGMOT00000065324.1">
    <property type="protein sequence ID" value="ENSGMOP00000067586.1"/>
    <property type="gene ID" value="ENSGMOG00000031926.1"/>
</dbReference>
<feature type="chain" id="PRO_5047436185" evidence="1">
    <location>
        <begin position="26"/>
        <end position="301"/>
    </location>
</feature>
<dbReference type="SUPFAM" id="SSF54060">
    <property type="entry name" value="His-Me finger endonucleases"/>
    <property type="match status" value="1"/>
</dbReference>
<dbReference type="OMA" id="CASMSEV"/>
<dbReference type="AlphaFoldDB" id="A0A8C5CZK9"/>
<protein>
    <submittedName>
        <fullName evidence="4">Uncharacterized protein</fullName>
    </submittedName>
</protein>
<evidence type="ECO:0000259" key="2">
    <source>
        <dbReference type="SMART" id="SM00477"/>
    </source>
</evidence>
<dbReference type="PANTHER" id="PTHR21472:SF15">
    <property type="entry name" value="ENDONUCLEASE DOMAIN-CONTAINING 1 PROTEIN-RELATED"/>
    <property type="match status" value="1"/>
</dbReference>
<feature type="domain" description="DNA/RNA non-specific endonuclease/pyrophosphatase/phosphodiesterase" evidence="3">
    <location>
        <begin position="69"/>
        <end position="265"/>
    </location>
</feature>
<dbReference type="GO" id="GO:0003676">
    <property type="term" value="F:nucleic acid binding"/>
    <property type="evidence" value="ECO:0007669"/>
    <property type="project" value="InterPro"/>
</dbReference>
<organism evidence="4 5">
    <name type="scientific">Gadus morhua</name>
    <name type="common">Atlantic cod</name>
    <dbReference type="NCBI Taxonomy" id="8049"/>
    <lineage>
        <taxon>Eukaryota</taxon>
        <taxon>Metazoa</taxon>
        <taxon>Chordata</taxon>
        <taxon>Craniata</taxon>
        <taxon>Vertebrata</taxon>
        <taxon>Euteleostomi</taxon>
        <taxon>Actinopterygii</taxon>
        <taxon>Neopterygii</taxon>
        <taxon>Teleostei</taxon>
        <taxon>Neoteleostei</taxon>
        <taxon>Acanthomorphata</taxon>
        <taxon>Zeiogadaria</taxon>
        <taxon>Gadariae</taxon>
        <taxon>Gadiformes</taxon>
        <taxon>Gadoidei</taxon>
        <taxon>Gadidae</taxon>
        <taxon>Gadus</taxon>
    </lineage>
</organism>
<dbReference type="InterPro" id="IPR039015">
    <property type="entry name" value="ENDOD1"/>
</dbReference>
<dbReference type="InterPro" id="IPR001604">
    <property type="entry name" value="Endo_G_ENPP1-like_dom"/>
</dbReference>
<reference evidence="4" key="2">
    <citation type="submission" date="2025-09" db="UniProtKB">
        <authorList>
            <consortium name="Ensembl"/>
        </authorList>
    </citation>
    <scope>IDENTIFICATION</scope>
</reference>
<dbReference type="SMART" id="SM00892">
    <property type="entry name" value="Endonuclease_NS"/>
    <property type="match status" value="1"/>
</dbReference>
<dbReference type="GeneTree" id="ENSGT01030000234592"/>
<dbReference type="InterPro" id="IPR044925">
    <property type="entry name" value="His-Me_finger_sf"/>
</dbReference>
<evidence type="ECO:0000259" key="3">
    <source>
        <dbReference type="SMART" id="SM00892"/>
    </source>
</evidence>
<dbReference type="PANTHER" id="PTHR21472">
    <property type="entry name" value="ENDONUCLEASE DOMAIN-CONTAINING 1 PROTEIN ENDOD1"/>
    <property type="match status" value="1"/>
</dbReference>